<protein>
    <submittedName>
        <fullName evidence="7">Alkanesulfonate monooxygenase</fullName>
    </submittedName>
</protein>
<dbReference type="Gene3D" id="3.20.20.30">
    <property type="entry name" value="Luciferase-like domain"/>
    <property type="match status" value="1"/>
</dbReference>
<dbReference type="GO" id="GO:0046306">
    <property type="term" value="P:alkanesulfonate catabolic process"/>
    <property type="evidence" value="ECO:0007669"/>
    <property type="project" value="TreeGrafter"/>
</dbReference>
<evidence type="ECO:0000313" key="9">
    <source>
        <dbReference type="Proteomes" id="UP000094626"/>
    </source>
</evidence>
<dbReference type="GO" id="GO:0008726">
    <property type="term" value="F:alkanesulfonate monooxygenase activity"/>
    <property type="evidence" value="ECO:0007669"/>
    <property type="project" value="TreeGrafter"/>
</dbReference>
<dbReference type="Proteomes" id="UP000024329">
    <property type="component" value="Unassembled WGS sequence"/>
</dbReference>
<evidence type="ECO:0000313" key="7">
    <source>
        <dbReference type="EMBL" id="EZP80543.1"/>
    </source>
</evidence>
<evidence type="ECO:0000256" key="4">
    <source>
        <dbReference type="ARBA" id="ARBA00023033"/>
    </source>
</evidence>
<dbReference type="InterPro" id="IPR050172">
    <property type="entry name" value="SsuD_RutA_monooxygenase"/>
</dbReference>
<name>A0A031JUR2_9SPHN</name>
<dbReference type="EMBL" id="JFYZ01000016">
    <property type="protein sequence ID" value="EZP80543.1"/>
    <property type="molecule type" value="Genomic_DNA"/>
</dbReference>
<dbReference type="InterPro" id="IPR011251">
    <property type="entry name" value="Luciferase-like_dom"/>
</dbReference>
<dbReference type="Proteomes" id="UP000094626">
    <property type="component" value="Plasmid pSA1"/>
</dbReference>
<dbReference type="EMBL" id="CP017076">
    <property type="protein sequence ID" value="AOR79509.1"/>
    <property type="molecule type" value="Genomic_DNA"/>
</dbReference>
<evidence type="ECO:0000256" key="1">
    <source>
        <dbReference type="ARBA" id="ARBA00022630"/>
    </source>
</evidence>
<evidence type="ECO:0000256" key="2">
    <source>
        <dbReference type="ARBA" id="ARBA00022643"/>
    </source>
</evidence>
<keyword evidence="3" id="KW-0560">Oxidoreductase</keyword>
<dbReference type="AlphaFoldDB" id="A0A031JUR2"/>
<evidence type="ECO:0000256" key="3">
    <source>
        <dbReference type="ARBA" id="ARBA00023002"/>
    </source>
</evidence>
<dbReference type="Pfam" id="PF00296">
    <property type="entry name" value="Bac_luciferase"/>
    <property type="match status" value="1"/>
</dbReference>
<evidence type="ECO:0000313" key="6">
    <source>
        <dbReference type="EMBL" id="AOR79509.1"/>
    </source>
</evidence>
<accession>A0A031JUR2</accession>
<dbReference type="eggNOG" id="COG2141">
    <property type="taxonomic scope" value="Bacteria"/>
</dbReference>
<reference evidence="7 8" key="1">
    <citation type="submission" date="2014-03" db="EMBL/GenBank/DDBJ databases">
        <title>Whole genome sequence of Novosphingobium resinovorum KF1.</title>
        <authorList>
            <person name="Gan H.M."/>
            <person name="Gan H.Y."/>
            <person name="Chew T.H."/>
            <person name="Savka M.A."/>
        </authorList>
    </citation>
    <scope>NUCLEOTIDE SEQUENCE [LARGE SCALE GENOMIC DNA]</scope>
    <source>
        <strain evidence="7 8">KF1</strain>
    </source>
</reference>
<dbReference type="InterPro" id="IPR036661">
    <property type="entry name" value="Luciferase-like_sf"/>
</dbReference>
<gene>
    <name evidence="6" type="ORF">BES08_22125</name>
    <name evidence="7" type="ORF">BV97_03310</name>
</gene>
<dbReference type="RefSeq" id="WP_036527011.1">
    <property type="nucleotide sequence ID" value="NZ_CP017076.1"/>
</dbReference>
<dbReference type="PANTHER" id="PTHR42847:SF9">
    <property type="entry name" value="BLL6451 PROTEIN"/>
    <property type="match status" value="1"/>
</dbReference>
<keyword evidence="4 7" id="KW-0503">Monooxygenase</keyword>
<evidence type="ECO:0000313" key="8">
    <source>
        <dbReference type="Proteomes" id="UP000024329"/>
    </source>
</evidence>
<sequence>MSLEILGVLLHRNASEISRGGGPAFDVDMIEKMARAFDENDFDRVLILQNSFAPDPFAIANYAAAVTEKLAFMVAHRPGFIAPTMAARMFATLDNLSGGRAGVHVITGANDTELECDGDFHTKEERYHRSAEYVEIMRKVWSSGTPVDHNGTYYRFNKALSELKPVGGGAIPVYWGGSSPLALEKGAEVADVYAIGGLKPLDQMASTVAQIRDAWARTGRPVRIQTSVRVIVGETEDAAWRAAADVVEALRETALEQQRKIAGSDEALSTGMRLDPKLATTKGGSGREELEAIAGGKDLLDKRLWTGITKASVSFSTPMLPPALVGTAEQVADAMMDYYAMGITGFLMRGFDLYGDIALHGRDLIPTLRRLAAEHDARVGLSETQPV</sequence>
<feature type="domain" description="Luciferase-like" evidence="5">
    <location>
        <begin position="7"/>
        <end position="344"/>
    </location>
</feature>
<proteinExistence type="predicted"/>
<reference evidence="9" key="3">
    <citation type="journal article" date="2017" name="J. Biotechnol.">
        <title>Complete genome sequence of Novosphingobium resinovorum SA1, a versatile xenobiotic-degrading bacterium capable of utilizing sulfanilic acid.</title>
        <authorList>
            <person name="Hegedus B."/>
            <person name="Kos P.B."/>
            <person name="Balint B."/>
            <person name="Maroti G."/>
            <person name="Gan H.M."/>
            <person name="Perei K."/>
            <person name="Rakhely G."/>
        </authorList>
    </citation>
    <scope>NUCLEOTIDE SEQUENCE [LARGE SCALE GENOMIC DNA]</scope>
    <source>
        <strain evidence="9">SA1</strain>
    </source>
</reference>
<dbReference type="SUPFAM" id="SSF51679">
    <property type="entry name" value="Bacterial luciferase-like"/>
    <property type="match status" value="1"/>
</dbReference>
<keyword evidence="2" id="KW-0288">FMN</keyword>
<keyword evidence="9" id="KW-1185">Reference proteome</keyword>
<dbReference type="PATRIC" id="fig|158500.4.peg.3374"/>
<keyword evidence="1" id="KW-0285">Flavoprotein</keyword>
<organism evidence="7 8">
    <name type="scientific">Novosphingobium resinovorum</name>
    <dbReference type="NCBI Taxonomy" id="158500"/>
    <lineage>
        <taxon>Bacteria</taxon>
        <taxon>Pseudomonadati</taxon>
        <taxon>Pseudomonadota</taxon>
        <taxon>Alphaproteobacteria</taxon>
        <taxon>Sphingomonadales</taxon>
        <taxon>Sphingomonadaceae</taxon>
        <taxon>Novosphingobium</taxon>
    </lineage>
</organism>
<reference evidence="6" key="2">
    <citation type="submission" date="2016-08" db="EMBL/GenBank/DDBJ databases">
        <authorList>
            <person name="Seilhamer J.J."/>
        </authorList>
    </citation>
    <scope>NUCLEOTIDE SEQUENCE [LARGE SCALE GENOMIC DNA]</scope>
    <source>
        <strain evidence="6">SA1</strain>
        <plasmid evidence="6">pSA1</plasmid>
    </source>
</reference>
<keyword evidence="6" id="KW-0614">Plasmid</keyword>
<evidence type="ECO:0000259" key="5">
    <source>
        <dbReference type="Pfam" id="PF00296"/>
    </source>
</evidence>
<dbReference type="PANTHER" id="PTHR42847">
    <property type="entry name" value="ALKANESULFONATE MONOOXYGENASE"/>
    <property type="match status" value="1"/>
</dbReference>
<geneLocation type="plasmid" evidence="6 9">
    <name>pSA1</name>
</geneLocation>
<dbReference type="KEGG" id="nre:BES08_22125"/>
<dbReference type="CDD" id="cd01094">
    <property type="entry name" value="Alkanesulfonate_monoxygenase"/>
    <property type="match status" value="1"/>
</dbReference>